<gene>
    <name evidence="3" type="ORF">KIPB_010364</name>
</gene>
<sequence>MGCNDQYQHIDYQMHFPRGETNTYYNGQVNCEHTVPQSLFDKEEPMRSDVHHLRPAWKDANSARSNYPFTEIPDEDVYKWYYLDYIRTKQPAKDLDNWSRVLKGVKPDYQYEWEPHVVSRGTIARCVMYFFTMYEDYMYQLEKVGDINLFLKWNDAYPPSDWDMTRNDNAEEWQGNRNPFVDHPELCERAYQDML</sequence>
<dbReference type="AlphaFoldDB" id="A0A9K3D6G2"/>
<accession>A0A9K3D6G2</accession>
<dbReference type="OrthoDB" id="2015847at2759"/>
<dbReference type="SUPFAM" id="SSF54060">
    <property type="entry name" value="His-Me finger endonucleases"/>
    <property type="match status" value="1"/>
</dbReference>
<dbReference type="PANTHER" id="PTHR33607">
    <property type="entry name" value="ENDONUCLEASE-1"/>
    <property type="match status" value="1"/>
</dbReference>
<proteinExistence type="predicted"/>
<organism evidence="3 4">
    <name type="scientific">Kipferlia bialata</name>
    <dbReference type="NCBI Taxonomy" id="797122"/>
    <lineage>
        <taxon>Eukaryota</taxon>
        <taxon>Metamonada</taxon>
        <taxon>Carpediemonas-like organisms</taxon>
        <taxon>Kipferlia</taxon>
    </lineage>
</organism>
<keyword evidence="2" id="KW-0378">Hydrolase</keyword>
<name>A0A9K3D6G2_9EUKA</name>
<dbReference type="PANTHER" id="PTHR33607:SF2">
    <property type="entry name" value="ENDONUCLEASE-1"/>
    <property type="match status" value="1"/>
</dbReference>
<keyword evidence="3" id="KW-0255">Endonuclease</keyword>
<comment type="caution">
    <text evidence="3">The sequence shown here is derived from an EMBL/GenBank/DDBJ whole genome shotgun (WGS) entry which is preliminary data.</text>
</comment>
<dbReference type="Pfam" id="PF04231">
    <property type="entry name" value="Endonuclease_1"/>
    <property type="match status" value="1"/>
</dbReference>
<dbReference type="InterPro" id="IPR044925">
    <property type="entry name" value="His-Me_finger_sf"/>
</dbReference>
<dbReference type="EMBL" id="BDIP01003832">
    <property type="protein sequence ID" value="GIQ88174.1"/>
    <property type="molecule type" value="Genomic_DNA"/>
</dbReference>
<evidence type="ECO:0000256" key="1">
    <source>
        <dbReference type="ARBA" id="ARBA00022722"/>
    </source>
</evidence>
<reference evidence="3 4" key="1">
    <citation type="journal article" date="2018" name="PLoS ONE">
        <title>The draft genome of Kipferlia bialata reveals reductive genome evolution in fornicate parasites.</title>
        <authorList>
            <person name="Tanifuji G."/>
            <person name="Takabayashi S."/>
            <person name="Kume K."/>
            <person name="Takagi M."/>
            <person name="Nakayama T."/>
            <person name="Kamikawa R."/>
            <person name="Inagaki Y."/>
            <person name="Hashimoto T."/>
        </authorList>
    </citation>
    <scope>NUCLEOTIDE SEQUENCE [LARGE SCALE GENOMIC DNA]</scope>
    <source>
        <strain evidence="3">NY0173</strain>
    </source>
</reference>
<keyword evidence="1" id="KW-0540">Nuclease</keyword>
<protein>
    <submittedName>
        <fullName evidence="3">Endonuclease I</fullName>
    </submittedName>
</protein>
<dbReference type="InterPro" id="IPR007346">
    <property type="entry name" value="Endonuclease-I"/>
</dbReference>
<dbReference type="GO" id="GO:0016787">
    <property type="term" value="F:hydrolase activity"/>
    <property type="evidence" value="ECO:0007669"/>
    <property type="project" value="UniProtKB-KW"/>
</dbReference>
<dbReference type="GO" id="GO:0004519">
    <property type="term" value="F:endonuclease activity"/>
    <property type="evidence" value="ECO:0007669"/>
    <property type="project" value="UniProtKB-KW"/>
</dbReference>
<dbReference type="Proteomes" id="UP000265618">
    <property type="component" value="Unassembled WGS sequence"/>
</dbReference>
<evidence type="ECO:0000313" key="4">
    <source>
        <dbReference type="Proteomes" id="UP000265618"/>
    </source>
</evidence>
<keyword evidence="4" id="KW-1185">Reference proteome</keyword>
<evidence type="ECO:0000256" key="2">
    <source>
        <dbReference type="ARBA" id="ARBA00022801"/>
    </source>
</evidence>
<evidence type="ECO:0000313" key="3">
    <source>
        <dbReference type="EMBL" id="GIQ88174.1"/>
    </source>
</evidence>